<dbReference type="eggNOG" id="COG1653">
    <property type="taxonomic scope" value="Bacteria"/>
</dbReference>
<dbReference type="STRING" id="395495.Lcho_0889"/>
<dbReference type="RefSeq" id="WP_012345923.1">
    <property type="nucleotide sequence ID" value="NC_010524.1"/>
</dbReference>
<dbReference type="EMBL" id="CP001013">
    <property type="protein sequence ID" value="ACB33161.1"/>
    <property type="molecule type" value="Genomic_DNA"/>
</dbReference>
<dbReference type="Pfam" id="PF01547">
    <property type="entry name" value="SBP_bac_1"/>
    <property type="match status" value="1"/>
</dbReference>
<dbReference type="KEGG" id="lch:Lcho_0889"/>
<dbReference type="Proteomes" id="UP000001693">
    <property type="component" value="Chromosome"/>
</dbReference>
<comment type="subcellular location">
    <subcellularLocation>
        <location evidence="1">Periplasm</location>
    </subcellularLocation>
</comment>
<sequence precursor="true">MKNKLAIISAAALLSIGGAQAATTLTIATVNNPDMVVMQKYSAQYEKETGVQLKWLVLDENTLRQRVTTDIATKGGQFDIITIGLYETPIWGKQGWLQPFDKFSPKYDADDILPSVRDALSYKGKMYSVPFYAESSMTFYRKDLFEAAGLKMPENPTWTQIGEFAKKLDNKQAGVHGICIRGLPGWGENMALLGLVGNVFGGTQFNMNWTSAVNSKAWNNAISFYVDLANKYGPPGVVGNGFNENLNLLAEGKCAMWNDATVAAGLLFDPKRSKVSDKLGFAQNPVETWNKGGAWLWAWSLGIPASSKNGDEARKFIEWATSKEYINMIGEKEGWVTIPPGTRKSTYENPNYLKAAPFALPTLKAIQSASLVDNTAVPKPYVGINFAIIPEMQAVNNYLGQQIAGALTGKSTVKAALDAAAANSDKVMKKAGYIK</sequence>
<dbReference type="InterPro" id="IPR006059">
    <property type="entry name" value="SBP"/>
</dbReference>
<organism evidence="4 5">
    <name type="scientific">Leptothrix cholodnii (strain ATCC 51168 / LMG 8142 / SP-6)</name>
    <name type="common">Leptothrix discophora (strain SP-6)</name>
    <dbReference type="NCBI Taxonomy" id="395495"/>
    <lineage>
        <taxon>Bacteria</taxon>
        <taxon>Pseudomonadati</taxon>
        <taxon>Pseudomonadota</taxon>
        <taxon>Betaproteobacteria</taxon>
        <taxon>Burkholderiales</taxon>
        <taxon>Sphaerotilaceae</taxon>
        <taxon>Leptothrix</taxon>
    </lineage>
</organism>
<evidence type="ECO:0000256" key="1">
    <source>
        <dbReference type="ARBA" id="ARBA00004418"/>
    </source>
</evidence>
<name>B1Y1Y1_LEPCP</name>
<evidence type="ECO:0000256" key="2">
    <source>
        <dbReference type="ARBA" id="ARBA00008520"/>
    </source>
</evidence>
<feature type="chain" id="PRO_5002770451" evidence="3">
    <location>
        <begin position="22"/>
        <end position="435"/>
    </location>
</feature>
<keyword evidence="3" id="KW-0732">Signal</keyword>
<dbReference type="PANTHER" id="PTHR43649:SF12">
    <property type="entry name" value="DIACETYLCHITOBIOSE BINDING PROTEIN DASA"/>
    <property type="match status" value="1"/>
</dbReference>
<keyword evidence="5" id="KW-1185">Reference proteome</keyword>
<dbReference type="Gene3D" id="3.40.190.10">
    <property type="entry name" value="Periplasmic binding protein-like II"/>
    <property type="match status" value="2"/>
</dbReference>
<dbReference type="SUPFAM" id="SSF53850">
    <property type="entry name" value="Periplasmic binding protein-like II"/>
    <property type="match status" value="1"/>
</dbReference>
<evidence type="ECO:0000313" key="4">
    <source>
        <dbReference type="EMBL" id="ACB33161.1"/>
    </source>
</evidence>
<gene>
    <name evidence="4" type="ordered locus">Lcho_0889</name>
</gene>
<dbReference type="HOGENOM" id="CLU_031285_9_0_4"/>
<evidence type="ECO:0000256" key="3">
    <source>
        <dbReference type="SAM" id="SignalP"/>
    </source>
</evidence>
<accession>B1Y1Y1</accession>
<comment type="similarity">
    <text evidence="2">Belongs to the bacterial solute-binding protein 1 family.</text>
</comment>
<protein>
    <submittedName>
        <fullName evidence="4">Extracellular solute-binding protein family 1</fullName>
    </submittedName>
</protein>
<dbReference type="AlphaFoldDB" id="B1Y1Y1"/>
<reference evidence="4 5" key="1">
    <citation type="submission" date="2008-03" db="EMBL/GenBank/DDBJ databases">
        <title>Complete sequence of Leptothrix cholodnii SP-6.</title>
        <authorList>
            <consortium name="US DOE Joint Genome Institute"/>
            <person name="Copeland A."/>
            <person name="Lucas S."/>
            <person name="Lapidus A."/>
            <person name="Glavina del Rio T."/>
            <person name="Dalin E."/>
            <person name="Tice H."/>
            <person name="Bruce D."/>
            <person name="Goodwin L."/>
            <person name="Pitluck S."/>
            <person name="Chertkov O."/>
            <person name="Brettin T."/>
            <person name="Detter J.C."/>
            <person name="Han C."/>
            <person name="Kuske C.R."/>
            <person name="Schmutz J."/>
            <person name="Larimer F."/>
            <person name="Land M."/>
            <person name="Hauser L."/>
            <person name="Kyrpides N."/>
            <person name="Lykidis A."/>
            <person name="Emerson D."/>
            <person name="Richardson P."/>
        </authorList>
    </citation>
    <scope>NUCLEOTIDE SEQUENCE [LARGE SCALE GENOMIC DNA]</scope>
    <source>
        <strain evidence="5">ATCC 51168 / LMG 8142 / SP-6</strain>
    </source>
</reference>
<dbReference type="GO" id="GO:0042597">
    <property type="term" value="C:periplasmic space"/>
    <property type="evidence" value="ECO:0007669"/>
    <property type="project" value="UniProtKB-SubCell"/>
</dbReference>
<feature type="signal peptide" evidence="3">
    <location>
        <begin position="1"/>
        <end position="21"/>
    </location>
</feature>
<dbReference type="CDD" id="cd13585">
    <property type="entry name" value="PBP2_TMBP_like"/>
    <property type="match status" value="1"/>
</dbReference>
<dbReference type="InterPro" id="IPR050490">
    <property type="entry name" value="Bact_solute-bd_prot1"/>
</dbReference>
<dbReference type="PANTHER" id="PTHR43649">
    <property type="entry name" value="ARABINOSE-BINDING PROTEIN-RELATED"/>
    <property type="match status" value="1"/>
</dbReference>
<evidence type="ECO:0000313" key="5">
    <source>
        <dbReference type="Proteomes" id="UP000001693"/>
    </source>
</evidence>
<proteinExistence type="inferred from homology"/>